<evidence type="ECO:0000313" key="1">
    <source>
        <dbReference type="EMBL" id="EZA53765.1"/>
    </source>
</evidence>
<sequence length="211" mass="23782">LTFDSKLTWRTHLCNLKAECQRRLNIIKSIASCNWGADKTTILNSYKALVRSKLDYGSIVYASAKKYIIDIINPIHTAGLRLAIGAFRTSPTNSILAESSESPLNIRREKLLLFFACKIASQPTNPVYQNIFTDKYTDISIQKPSLPIPIYTRLKNILNNTGQTFPTVITTSALNKPPWLPYTSSPIDDSLTFFSKESTNPNTYLALFREL</sequence>
<proteinExistence type="predicted"/>
<dbReference type="AlphaFoldDB" id="A0A026WCG5"/>
<evidence type="ECO:0008006" key="3">
    <source>
        <dbReference type="Google" id="ProtNLM"/>
    </source>
</evidence>
<organism evidence="1 2">
    <name type="scientific">Ooceraea biroi</name>
    <name type="common">Clonal raider ant</name>
    <name type="synonym">Cerapachys biroi</name>
    <dbReference type="NCBI Taxonomy" id="2015173"/>
    <lineage>
        <taxon>Eukaryota</taxon>
        <taxon>Metazoa</taxon>
        <taxon>Ecdysozoa</taxon>
        <taxon>Arthropoda</taxon>
        <taxon>Hexapoda</taxon>
        <taxon>Insecta</taxon>
        <taxon>Pterygota</taxon>
        <taxon>Neoptera</taxon>
        <taxon>Endopterygota</taxon>
        <taxon>Hymenoptera</taxon>
        <taxon>Apocrita</taxon>
        <taxon>Aculeata</taxon>
        <taxon>Formicoidea</taxon>
        <taxon>Formicidae</taxon>
        <taxon>Dorylinae</taxon>
        <taxon>Ooceraea</taxon>
    </lineage>
</organism>
<reference evidence="1 2" key="1">
    <citation type="journal article" date="2014" name="Curr. Biol.">
        <title>The genome of the clonal raider ant Cerapachys biroi.</title>
        <authorList>
            <person name="Oxley P.R."/>
            <person name="Ji L."/>
            <person name="Fetter-Pruneda I."/>
            <person name="McKenzie S.K."/>
            <person name="Li C."/>
            <person name="Hu H."/>
            <person name="Zhang G."/>
            <person name="Kronauer D.J."/>
        </authorList>
    </citation>
    <scope>NUCLEOTIDE SEQUENCE [LARGE SCALE GENOMIC DNA]</scope>
</reference>
<protein>
    <recommendedName>
        <fullName evidence="3">RNA-directed DNA polymerase from mobile element jockey</fullName>
    </recommendedName>
</protein>
<feature type="non-terminal residue" evidence="1">
    <location>
        <position position="1"/>
    </location>
</feature>
<dbReference type="EMBL" id="KK107273">
    <property type="protein sequence ID" value="EZA53765.1"/>
    <property type="molecule type" value="Genomic_DNA"/>
</dbReference>
<keyword evidence="2" id="KW-1185">Reference proteome</keyword>
<dbReference type="OMA" id="FFACKIA"/>
<gene>
    <name evidence="1" type="ORF">X777_06661</name>
</gene>
<dbReference type="Proteomes" id="UP000053097">
    <property type="component" value="Unassembled WGS sequence"/>
</dbReference>
<name>A0A026WCG5_OOCBI</name>
<accession>A0A026WCG5</accession>
<evidence type="ECO:0000313" key="2">
    <source>
        <dbReference type="Proteomes" id="UP000053097"/>
    </source>
</evidence>